<reference evidence="2" key="1">
    <citation type="journal article" date="2020" name="Nature">
        <title>Giant virus diversity and host interactions through global metagenomics.</title>
        <authorList>
            <person name="Schulz F."/>
            <person name="Roux S."/>
            <person name="Paez-Espino D."/>
            <person name="Jungbluth S."/>
            <person name="Walsh D.A."/>
            <person name="Denef V.J."/>
            <person name="McMahon K.D."/>
            <person name="Konstantinidis K.T."/>
            <person name="Eloe-Fadrosh E.A."/>
            <person name="Kyrpides N.C."/>
            <person name="Woyke T."/>
        </authorList>
    </citation>
    <scope>NUCLEOTIDE SEQUENCE</scope>
    <source>
        <strain evidence="2">GVMAG-S-1016704-142</strain>
    </source>
</reference>
<dbReference type="AlphaFoldDB" id="A0A6C0LT11"/>
<dbReference type="EMBL" id="MN740566">
    <property type="protein sequence ID" value="QHU34006.1"/>
    <property type="molecule type" value="Genomic_DNA"/>
</dbReference>
<name>A0A6C0LT11_9ZZZZ</name>
<accession>A0A6C0LT11</accession>
<evidence type="ECO:0000313" key="2">
    <source>
        <dbReference type="EMBL" id="QHU34006.1"/>
    </source>
</evidence>
<proteinExistence type="predicted"/>
<protein>
    <submittedName>
        <fullName evidence="2">Uncharacterized protein</fullName>
    </submittedName>
</protein>
<evidence type="ECO:0000256" key="1">
    <source>
        <dbReference type="SAM" id="MobiDB-lite"/>
    </source>
</evidence>
<sequence length="404" mass="48160">MQWKVVMSRYNDYEYEGYTSRSGARFYGGGSSREPRGDTRVWKTRLEGESDMRRSAFLSPELYLGEHKTMIKSQIAAEGFYRRFVRNYRKDQGNDVVKILGNVDMLGFIQANRWESFEVIVSKIESGKDMIPDDCERSSTPKAATIRNLVYDCSMFDRELWRILGLMYENFTSELYVMELGDLINRRGGWNALIVAYWVFTLFSPFANDETYKKQCSTILLNVWTESTWQWSPYSTRGFFNPDKIPEKTELPTSQSVLDQLNKPLEWYSRLPEGYKTLTTLPPKPLTEIEEKEDKSGFCDEFTPEERAKARELLTNPDLWTSHEKWVMDTQWQASHCWWCEPDDNGYNERSRVECEIETPFLKCRGCNWKPKYDPRRERKYETPYERRRREKKEKEWEKEWPKL</sequence>
<organism evidence="2">
    <name type="scientific">viral metagenome</name>
    <dbReference type="NCBI Taxonomy" id="1070528"/>
    <lineage>
        <taxon>unclassified sequences</taxon>
        <taxon>metagenomes</taxon>
        <taxon>organismal metagenomes</taxon>
    </lineage>
</organism>
<feature type="region of interest" description="Disordered" evidence="1">
    <location>
        <begin position="383"/>
        <end position="404"/>
    </location>
</feature>